<keyword evidence="4" id="KW-1133">Transmembrane helix</keyword>
<evidence type="ECO:0000313" key="7">
    <source>
        <dbReference type="EMBL" id="SNT09938.1"/>
    </source>
</evidence>
<evidence type="ECO:0000259" key="6">
    <source>
        <dbReference type="Pfam" id="PF07730"/>
    </source>
</evidence>
<dbReference type="InterPro" id="IPR011712">
    <property type="entry name" value="Sig_transdc_His_kin_sub3_dim/P"/>
</dbReference>
<dbReference type="GO" id="GO:0016020">
    <property type="term" value="C:membrane"/>
    <property type="evidence" value="ECO:0007669"/>
    <property type="project" value="InterPro"/>
</dbReference>
<dbReference type="GO" id="GO:0046983">
    <property type="term" value="F:protein dimerization activity"/>
    <property type="evidence" value="ECO:0007669"/>
    <property type="project" value="InterPro"/>
</dbReference>
<evidence type="ECO:0000256" key="4">
    <source>
        <dbReference type="SAM" id="Phobius"/>
    </source>
</evidence>
<sequence length="285" mass="32285">MLRRCATIATRILLAFSLLSWRFKALLALLFLVGLWLLYLRRVRREIAKVQARLYARFAERERMARDLHDSFFQGIQGLLLSIQSACRRLPEGDPTRSALEGALAQSDGVMLQGRALVSNLRVRPRHAHDLAVQLEAAANEFAHHPAPEFRLVVRGQPRDLNPHVCEELYQLGREALDNAYRHAHARLIEAAIDYRPDNLRLAVSDDGVGIDSKILSGSGVENHRGMQRMEERAARIGAAYRVLSSPGSGTIVQAYIASRLAYPSRARAEWRRFLDLFRTKDLED</sequence>
<keyword evidence="1" id="KW-0808">Transferase</keyword>
<dbReference type="Pfam" id="PF02518">
    <property type="entry name" value="HATPase_c"/>
    <property type="match status" value="1"/>
</dbReference>
<keyword evidence="8" id="KW-1185">Reference proteome</keyword>
<feature type="domain" description="Signal transduction histidine kinase subgroup 3 dimerisation and phosphoacceptor" evidence="6">
    <location>
        <begin position="60"/>
        <end position="122"/>
    </location>
</feature>
<evidence type="ECO:0000256" key="2">
    <source>
        <dbReference type="ARBA" id="ARBA00022777"/>
    </source>
</evidence>
<dbReference type="InterPro" id="IPR003594">
    <property type="entry name" value="HATPase_dom"/>
</dbReference>
<dbReference type="Proteomes" id="UP000198356">
    <property type="component" value="Unassembled WGS sequence"/>
</dbReference>
<gene>
    <name evidence="7" type="ORF">SAMN05421770_104159</name>
</gene>
<dbReference type="InterPro" id="IPR050482">
    <property type="entry name" value="Sensor_HK_TwoCompSys"/>
</dbReference>
<reference evidence="7 8" key="1">
    <citation type="submission" date="2017-06" db="EMBL/GenBank/DDBJ databases">
        <authorList>
            <person name="Kim H.J."/>
            <person name="Triplett B.A."/>
        </authorList>
    </citation>
    <scope>NUCLEOTIDE SEQUENCE [LARGE SCALE GENOMIC DNA]</scope>
    <source>
        <strain evidence="7 8">DSM 18704</strain>
    </source>
</reference>
<dbReference type="Gene3D" id="3.30.565.10">
    <property type="entry name" value="Histidine kinase-like ATPase, C-terminal domain"/>
    <property type="match status" value="1"/>
</dbReference>
<feature type="domain" description="Histidine kinase/HSP90-like ATPase" evidence="5">
    <location>
        <begin position="168"/>
        <end position="257"/>
    </location>
</feature>
<dbReference type="Pfam" id="PF07730">
    <property type="entry name" value="HisKA_3"/>
    <property type="match status" value="1"/>
</dbReference>
<dbReference type="PANTHER" id="PTHR24421">
    <property type="entry name" value="NITRATE/NITRITE SENSOR PROTEIN NARX-RELATED"/>
    <property type="match status" value="1"/>
</dbReference>
<evidence type="ECO:0000256" key="1">
    <source>
        <dbReference type="ARBA" id="ARBA00022679"/>
    </source>
</evidence>
<keyword evidence="3" id="KW-0902">Two-component regulatory system</keyword>
<name>A0A239JWU0_9BACT</name>
<evidence type="ECO:0000313" key="8">
    <source>
        <dbReference type="Proteomes" id="UP000198356"/>
    </source>
</evidence>
<feature type="transmembrane region" description="Helical" evidence="4">
    <location>
        <begin position="12"/>
        <end position="39"/>
    </location>
</feature>
<evidence type="ECO:0000256" key="3">
    <source>
        <dbReference type="ARBA" id="ARBA00023012"/>
    </source>
</evidence>
<dbReference type="GO" id="GO:0000155">
    <property type="term" value="F:phosphorelay sensor kinase activity"/>
    <property type="evidence" value="ECO:0007669"/>
    <property type="project" value="InterPro"/>
</dbReference>
<dbReference type="InterPro" id="IPR036890">
    <property type="entry name" value="HATPase_C_sf"/>
</dbReference>
<evidence type="ECO:0000259" key="5">
    <source>
        <dbReference type="Pfam" id="PF02518"/>
    </source>
</evidence>
<organism evidence="7 8">
    <name type="scientific">Granulicella rosea</name>
    <dbReference type="NCBI Taxonomy" id="474952"/>
    <lineage>
        <taxon>Bacteria</taxon>
        <taxon>Pseudomonadati</taxon>
        <taxon>Acidobacteriota</taxon>
        <taxon>Terriglobia</taxon>
        <taxon>Terriglobales</taxon>
        <taxon>Acidobacteriaceae</taxon>
        <taxon>Granulicella</taxon>
    </lineage>
</organism>
<dbReference type="Gene3D" id="1.20.5.1930">
    <property type="match status" value="1"/>
</dbReference>
<keyword evidence="4" id="KW-0472">Membrane</keyword>
<keyword evidence="2 7" id="KW-0418">Kinase</keyword>
<dbReference type="RefSeq" id="WP_089408822.1">
    <property type="nucleotide sequence ID" value="NZ_FZOU01000004.1"/>
</dbReference>
<accession>A0A239JWU0</accession>
<dbReference type="CDD" id="cd16917">
    <property type="entry name" value="HATPase_UhpB-NarQ-NarX-like"/>
    <property type="match status" value="1"/>
</dbReference>
<proteinExistence type="predicted"/>
<dbReference type="AlphaFoldDB" id="A0A239JWU0"/>
<dbReference type="EMBL" id="FZOU01000004">
    <property type="protein sequence ID" value="SNT09938.1"/>
    <property type="molecule type" value="Genomic_DNA"/>
</dbReference>
<dbReference type="SUPFAM" id="SSF55874">
    <property type="entry name" value="ATPase domain of HSP90 chaperone/DNA topoisomerase II/histidine kinase"/>
    <property type="match status" value="1"/>
</dbReference>
<keyword evidence="4" id="KW-0812">Transmembrane</keyword>
<dbReference type="PANTHER" id="PTHR24421:SF62">
    <property type="entry name" value="SENSORY TRANSDUCTION HISTIDINE KINASE"/>
    <property type="match status" value="1"/>
</dbReference>
<dbReference type="OrthoDB" id="9811306at2"/>
<protein>
    <submittedName>
        <fullName evidence="7">Histidine kinase-, DNA gyrase B-, and HSP90-like ATPase</fullName>
    </submittedName>
</protein>